<feature type="domain" description="4Fe-4S ferredoxin-type" evidence="4">
    <location>
        <begin position="28"/>
        <end position="59"/>
    </location>
</feature>
<keyword evidence="1" id="KW-0479">Metal-binding</keyword>
<sequence length="214" mass="24033">MQQPTNTPGALSKKESELRANFLYQVSNIPGGKKISKCIQCGTCTGSCPVSYMMDITPREVIALFRAGDIESILNSRTIWICASCYGCTVRCPSGIKVTDILYALKRVAMDKGLFPKNFPVHALSKSFVYVMNMFGRSFEPGLIALYYMKTGPLKLFKMMPFAYKMWKKGRISMFPTSIKGKDGFKKIMKEAQLMENLIPVEVIEPEIPTTVKH</sequence>
<evidence type="ECO:0000256" key="3">
    <source>
        <dbReference type="ARBA" id="ARBA00023014"/>
    </source>
</evidence>
<evidence type="ECO:0000256" key="2">
    <source>
        <dbReference type="ARBA" id="ARBA00023004"/>
    </source>
</evidence>
<dbReference type="PROSITE" id="PS00198">
    <property type="entry name" value="4FE4S_FER_1"/>
    <property type="match status" value="2"/>
</dbReference>
<dbReference type="Proteomes" id="UP000178943">
    <property type="component" value="Unassembled WGS sequence"/>
</dbReference>
<dbReference type="EMBL" id="MFGW01000207">
    <property type="protein sequence ID" value="OGF59683.1"/>
    <property type="molecule type" value="Genomic_DNA"/>
</dbReference>
<dbReference type="Pfam" id="PF13183">
    <property type="entry name" value="Fer4_8"/>
    <property type="match status" value="1"/>
</dbReference>
<name>A0A1F5V8B1_9BACT</name>
<proteinExistence type="predicted"/>
<dbReference type="PANTHER" id="PTHR43255">
    <property type="entry name" value="IRON-SULFUR-BINDING OXIDOREDUCTASE FADF-RELATED-RELATED"/>
    <property type="match status" value="1"/>
</dbReference>
<keyword evidence="2" id="KW-0408">Iron</keyword>
<dbReference type="GO" id="GO:0051536">
    <property type="term" value="F:iron-sulfur cluster binding"/>
    <property type="evidence" value="ECO:0007669"/>
    <property type="project" value="UniProtKB-KW"/>
</dbReference>
<evidence type="ECO:0000313" key="5">
    <source>
        <dbReference type="EMBL" id="OGF59683.1"/>
    </source>
</evidence>
<dbReference type="GO" id="GO:0005886">
    <property type="term" value="C:plasma membrane"/>
    <property type="evidence" value="ECO:0007669"/>
    <property type="project" value="TreeGrafter"/>
</dbReference>
<evidence type="ECO:0000313" key="6">
    <source>
        <dbReference type="Proteomes" id="UP000178943"/>
    </source>
</evidence>
<protein>
    <recommendedName>
        <fullName evidence="4">4Fe-4S ferredoxin-type domain-containing protein</fullName>
    </recommendedName>
</protein>
<reference evidence="5 6" key="1">
    <citation type="journal article" date="2016" name="Nat. Commun.">
        <title>Thousands of microbial genomes shed light on interconnected biogeochemical processes in an aquifer system.</title>
        <authorList>
            <person name="Anantharaman K."/>
            <person name="Brown C.T."/>
            <person name="Hug L.A."/>
            <person name="Sharon I."/>
            <person name="Castelle C.J."/>
            <person name="Probst A.J."/>
            <person name="Thomas B.C."/>
            <person name="Singh A."/>
            <person name="Wilkins M.J."/>
            <person name="Karaoz U."/>
            <person name="Brodie E.L."/>
            <person name="Williams K.H."/>
            <person name="Hubbard S.S."/>
            <person name="Banfield J.F."/>
        </authorList>
    </citation>
    <scope>NUCLEOTIDE SEQUENCE [LARGE SCALE GENOMIC DNA]</scope>
</reference>
<keyword evidence="3" id="KW-0411">Iron-sulfur</keyword>
<dbReference type="InterPro" id="IPR051460">
    <property type="entry name" value="HdrC_iron-sulfur_subunit"/>
</dbReference>
<organism evidence="5 6">
    <name type="scientific">Candidatus Fischerbacteria bacterium RBG_13_37_8</name>
    <dbReference type="NCBI Taxonomy" id="1817863"/>
    <lineage>
        <taxon>Bacteria</taxon>
        <taxon>Candidatus Fischeribacteriota</taxon>
    </lineage>
</organism>
<dbReference type="AlphaFoldDB" id="A0A1F5V8B1"/>
<comment type="caution">
    <text evidence="5">The sequence shown here is derived from an EMBL/GenBank/DDBJ whole genome shotgun (WGS) entry which is preliminary data.</text>
</comment>
<dbReference type="InterPro" id="IPR017900">
    <property type="entry name" value="4Fe4S_Fe_S_CS"/>
</dbReference>
<dbReference type="InterPro" id="IPR009051">
    <property type="entry name" value="Helical_ferredxn"/>
</dbReference>
<dbReference type="PANTHER" id="PTHR43255:SF2">
    <property type="entry name" value="HETERODISULFIDE REDUCTASE RELATED PROTEIN"/>
    <property type="match status" value="1"/>
</dbReference>
<evidence type="ECO:0000256" key="1">
    <source>
        <dbReference type="ARBA" id="ARBA00022723"/>
    </source>
</evidence>
<dbReference type="Gene3D" id="1.10.1060.10">
    <property type="entry name" value="Alpha-helical ferredoxin"/>
    <property type="match status" value="1"/>
</dbReference>
<evidence type="ECO:0000259" key="4">
    <source>
        <dbReference type="PROSITE" id="PS51379"/>
    </source>
</evidence>
<dbReference type="InterPro" id="IPR017896">
    <property type="entry name" value="4Fe4S_Fe-S-bd"/>
</dbReference>
<dbReference type="STRING" id="1817863.A2Y62_08210"/>
<dbReference type="PROSITE" id="PS51379">
    <property type="entry name" value="4FE4S_FER_2"/>
    <property type="match status" value="1"/>
</dbReference>
<gene>
    <name evidence="5" type="ORF">A2Y62_08210</name>
</gene>
<accession>A0A1F5V8B1</accession>
<dbReference type="GO" id="GO:0046872">
    <property type="term" value="F:metal ion binding"/>
    <property type="evidence" value="ECO:0007669"/>
    <property type="project" value="UniProtKB-KW"/>
</dbReference>
<dbReference type="SUPFAM" id="SSF46548">
    <property type="entry name" value="alpha-helical ferredoxin"/>
    <property type="match status" value="1"/>
</dbReference>